<dbReference type="PANTHER" id="PTHR12161:SF16">
    <property type="entry name" value="REGULATOR OF VPS4 ACTIVITY IN THE MVB PATHWAY PROTEIN"/>
    <property type="match status" value="1"/>
</dbReference>
<dbReference type="Proteomes" id="UP000595140">
    <property type="component" value="Unassembled WGS sequence"/>
</dbReference>
<dbReference type="OrthoDB" id="29853at2759"/>
<organism evidence="2 3">
    <name type="scientific">Cuscuta campestris</name>
    <dbReference type="NCBI Taxonomy" id="132261"/>
    <lineage>
        <taxon>Eukaryota</taxon>
        <taxon>Viridiplantae</taxon>
        <taxon>Streptophyta</taxon>
        <taxon>Embryophyta</taxon>
        <taxon>Tracheophyta</taxon>
        <taxon>Spermatophyta</taxon>
        <taxon>Magnoliopsida</taxon>
        <taxon>eudicotyledons</taxon>
        <taxon>Gunneridae</taxon>
        <taxon>Pentapetalae</taxon>
        <taxon>asterids</taxon>
        <taxon>lamiids</taxon>
        <taxon>Solanales</taxon>
        <taxon>Convolvulaceae</taxon>
        <taxon>Cuscuteae</taxon>
        <taxon>Cuscuta</taxon>
        <taxon>Cuscuta subgen. Grammica</taxon>
        <taxon>Cuscuta sect. Cleistogrammica</taxon>
    </lineage>
</organism>
<dbReference type="InterPro" id="IPR005061">
    <property type="entry name" value="Ist1"/>
</dbReference>
<sequence>MLDVLAMLQGFCYLLIERVALLEHQKDCPEEMKEAISSLIFAATRCGDFPELVELRSLFSAKYGKGFVSRAVDLRNNCGVNPKVIQKLSTRTPSYEERLMILKEIAAEHNIPLHIEEPNNDEDATEGQNNVGNVSVRAEDCCIAGLDPEAEREVRRKYKDVADAAQAAFESAAYAAAAARAAVELDLPL</sequence>
<dbReference type="AlphaFoldDB" id="A0A484MAF4"/>
<dbReference type="InterPro" id="IPR042277">
    <property type="entry name" value="IST1-like"/>
</dbReference>
<name>A0A484MAF4_9ASTE</name>
<comment type="similarity">
    <text evidence="1">Belongs to the IST1 family.</text>
</comment>
<evidence type="ECO:0000313" key="2">
    <source>
        <dbReference type="EMBL" id="VFQ85507.1"/>
    </source>
</evidence>
<dbReference type="FunFam" id="1.20.1260.60:FF:000002">
    <property type="entry name" value="Vacuolar protein sorting-associated protein IST1"/>
    <property type="match status" value="1"/>
</dbReference>
<dbReference type="EMBL" id="OOIL02002916">
    <property type="protein sequence ID" value="VFQ85507.1"/>
    <property type="molecule type" value="Genomic_DNA"/>
</dbReference>
<protein>
    <recommendedName>
        <fullName evidence="4">IST1-like protein</fullName>
    </recommendedName>
</protein>
<accession>A0A484MAF4</accession>
<gene>
    <name evidence="2" type="ORF">CCAM_LOCUS27283</name>
</gene>
<proteinExistence type="inferred from homology"/>
<evidence type="ECO:0000313" key="3">
    <source>
        <dbReference type="Proteomes" id="UP000595140"/>
    </source>
</evidence>
<reference evidence="2 3" key="1">
    <citation type="submission" date="2018-04" db="EMBL/GenBank/DDBJ databases">
        <authorList>
            <person name="Vogel A."/>
        </authorList>
    </citation>
    <scope>NUCLEOTIDE SEQUENCE [LARGE SCALE GENOMIC DNA]</scope>
</reference>
<dbReference type="PANTHER" id="PTHR12161">
    <property type="entry name" value="IST1 FAMILY MEMBER"/>
    <property type="match status" value="1"/>
</dbReference>
<evidence type="ECO:0008006" key="4">
    <source>
        <dbReference type="Google" id="ProtNLM"/>
    </source>
</evidence>
<dbReference type="GO" id="GO:0015031">
    <property type="term" value="P:protein transport"/>
    <property type="evidence" value="ECO:0007669"/>
    <property type="project" value="InterPro"/>
</dbReference>
<evidence type="ECO:0000256" key="1">
    <source>
        <dbReference type="ARBA" id="ARBA00005536"/>
    </source>
</evidence>
<dbReference type="Pfam" id="PF03398">
    <property type="entry name" value="Ist1"/>
    <property type="match status" value="1"/>
</dbReference>
<keyword evidence="3" id="KW-1185">Reference proteome</keyword>
<dbReference type="Gene3D" id="1.20.1260.60">
    <property type="entry name" value="Vacuolar protein sorting-associated protein Ist1"/>
    <property type="match status" value="1"/>
</dbReference>